<feature type="binding site" evidence="5">
    <location>
        <position position="193"/>
    </location>
    <ligand>
        <name>3-dehydroquinate</name>
        <dbReference type="ChEBI" id="CHEBI:32364"/>
    </ligand>
</feature>
<dbReference type="FunFam" id="3.20.20.70:FF:000047">
    <property type="entry name" value="3-dehydroquinate dehydratase"/>
    <property type="match status" value="1"/>
</dbReference>
<comment type="subunit">
    <text evidence="5">Homodimer.</text>
</comment>
<dbReference type="GO" id="GO:0009423">
    <property type="term" value="P:chorismate biosynthetic process"/>
    <property type="evidence" value="ECO:0007669"/>
    <property type="project" value="UniProtKB-UniRule"/>
</dbReference>
<evidence type="ECO:0000256" key="2">
    <source>
        <dbReference type="ARBA" id="ARBA00023141"/>
    </source>
</evidence>
<evidence type="ECO:0000256" key="3">
    <source>
        <dbReference type="ARBA" id="ARBA00023239"/>
    </source>
</evidence>
<evidence type="ECO:0000313" key="7">
    <source>
        <dbReference type="Proteomes" id="UP000051442"/>
    </source>
</evidence>
<dbReference type="Gene3D" id="3.20.20.70">
    <property type="entry name" value="Aldolase class I"/>
    <property type="match status" value="1"/>
</dbReference>
<dbReference type="PANTHER" id="PTHR43699:SF1">
    <property type="entry name" value="3-DEHYDROQUINATE DEHYDRATASE"/>
    <property type="match status" value="1"/>
</dbReference>
<dbReference type="PATRIC" id="fig|1423804.4.peg.1869"/>
<dbReference type="EMBL" id="AYZM01000138">
    <property type="protein sequence ID" value="KRN19316.1"/>
    <property type="molecule type" value="Genomic_DNA"/>
</dbReference>
<dbReference type="Proteomes" id="UP000051442">
    <property type="component" value="Unassembled WGS sequence"/>
</dbReference>
<comment type="pathway">
    <text evidence="5">Metabolic intermediate biosynthesis; chorismate biosynthesis; chorismate from D-erythrose 4-phosphate and phosphoenolpyruvate: step 3/7.</text>
</comment>
<dbReference type="PANTHER" id="PTHR43699">
    <property type="entry name" value="3-DEHYDROQUINATE DEHYDRATASE"/>
    <property type="match status" value="1"/>
</dbReference>
<reference evidence="6 7" key="1">
    <citation type="journal article" date="2015" name="Genome Announc.">
        <title>Expanding the biotechnology potential of lactobacilli through comparative genomics of 213 strains and associated genera.</title>
        <authorList>
            <person name="Sun Z."/>
            <person name="Harris H.M."/>
            <person name="McCann A."/>
            <person name="Guo C."/>
            <person name="Argimon S."/>
            <person name="Zhang W."/>
            <person name="Yang X."/>
            <person name="Jeffery I.B."/>
            <person name="Cooney J.C."/>
            <person name="Kagawa T.F."/>
            <person name="Liu W."/>
            <person name="Song Y."/>
            <person name="Salvetti E."/>
            <person name="Wrobel A."/>
            <person name="Rasinkangas P."/>
            <person name="Parkhill J."/>
            <person name="Rea M.C."/>
            <person name="O'Sullivan O."/>
            <person name="Ritari J."/>
            <person name="Douillard F.P."/>
            <person name="Paul Ross R."/>
            <person name="Yang R."/>
            <person name="Briner A.E."/>
            <person name="Felis G.E."/>
            <person name="de Vos W.M."/>
            <person name="Barrangou R."/>
            <person name="Klaenhammer T.R."/>
            <person name="Caufield P.W."/>
            <person name="Cui Y."/>
            <person name="Zhang H."/>
            <person name="O'Toole P.W."/>
        </authorList>
    </citation>
    <scope>NUCLEOTIDE SEQUENCE [LARGE SCALE GENOMIC DNA]</scope>
    <source>
        <strain evidence="6 7">DSM 23365</strain>
    </source>
</reference>
<dbReference type="UniPathway" id="UPA00053">
    <property type="reaction ID" value="UER00086"/>
</dbReference>
<dbReference type="GO" id="GO:0046279">
    <property type="term" value="P:3,4-dihydroxybenzoate biosynthetic process"/>
    <property type="evidence" value="ECO:0007669"/>
    <property type="project" value="TreeGrafter"/>
</dbReference>
<comment type="similarity">
    <text evidence="5">Belongs to the type-I 3-dehydroquinase family.</text>
</comment>
<keyword evidence="2 5" id="KW-0057">Aromatic amino acid biosynthesis</keyword>
<dbReference type="AlphaFoldDB" id="A0A0R2F4E7"/>
<dbReference type="HAMAP" id="MF_00214">
    <property type="entry name" value="AroD"/>
    <property type="match status" value="1"/>
</dbReference>
<dbReference type="CDD" id="cd00502">
    <property type="entry name" value="DHQase_I"/>
    <property type="match status" value="1"/>
</dbReference>
<protein>
    <recommendedName>
        <fullName evidence="5">3-dehydroquinate dehydratase</fullName>
        <shortName evidence="5">3-dehydroquinase</shortName>
        <ecNumber evidence="5">4.2.1.10</ecNumber>
    </recommendedName>
    <alternativeName>
        <fullName evidence="5">Type I DHQase</fullName>
    </alternativeName>
    <alternativeName>
        <fullName evidence="5">Type I dehydroquinase</fullName>
        <shortName evidence="5">DHQ1</shortName>
    </alternativeName>
</protein>
<organism evidence="6 7">
    <name type="scientific">Secundilactobacillus similis DSM 23365 = JCM 2765</name>
    <dbReference type="NCBI Taxonomy" id="1423804"/>
    <lineage>
        <taxon>Bacteria</taxon>
        <taxon>Bacillati</taxon>
        <taxon>Bacillota</taxon>
        <taxon>Bacilli</taxon>
        <taxon>Lactobacillales</taxon>
        <taxon>Lactobacillaceae</taxon>
        <taxon>Secundilactobacillus</taxon>
    </lineage>
</organism>
<keyword evidence="7" id="KW-1185">Reference proteome</keyword>
<dbReference type="Pfam" id="PF01487">
    <property type="entry name" value="DHquinase_I"/>
    <property type="match status" value="1"/>
</dbReference>
<dbReference type="EC" id="4.2.1.10" evidence="5"/>
<feature type="active site" description="Proton donor/acceptor" evidence="5">
    <location>
        <position position="124"/>
    </location>
</feature>
<evidence type="ECO:0000256" key="1">
    <source>
        <dbReference type="ARBA" id="ARBA00001864"/>
    </source>
</evidence>
<dbReference type="STRING" id="1423804.FD14_GL001726"/>
<comment type="caution">
    <text evidence="5">Lacks conserved residue(s) required for the propagation of feature annotation.</text>
</comment>
<feature type="binding site" evidence="5">
    <location>
        <position position="212"/>
    </location>
    <ligand>
        <name>3-dehydroquinate</name>
        <dbReference type="ChEBI" id="CHEBI:32364"/>
    </ligand>
</feature>
<comment type="function">
    <text evidence="5">Involved in the third step of the chorismate pathway, which leads to the biosynthesis of aromatic amino acids. Catalyzes the cis-dehydration of 3-dehydroquinate (DHQ) and introduces the first double bond of the aromatic ring to yield 3-dehydroshikimate.</text>
</comment>
<keyword evidence="3 5" id="KW-0456">Lyase</keyword>
<dbReference type="GO" id="GO:0008652">
    <property type="term" value="P:amino acid biosynthetic process"/>
    <property type="evidence" value="ECO:0007669"/>
    <property type="project" value="UniProtKB-KW"/>
</dbReference>
<keyword evidence="4 5" id="KW-0704">Schiff base</keyword>
<gene>
    <name evidence="5" type="primary">aroD</name>
    <name evidence="6" type="ORF">FD14_GL001726</name>
</gene>
<comment type="catalytic activity">
    <reaction evidence="1 5">
        <text>3-dehydroquinate = 3-dehydroshikimate + H2O</text>
        <dbReference type="Rhea" id="RHEA:21096"/>
        <dbReference type="ChEBI" id="CHEBI:15377"/>
        <dbReference type="ChEBI" id="CHEBI:16630"/>
        <dbReference type="ChEBI" id="CHEBI:32364"/>
        <dbReference type="EC" id="4.2.1.10"/>
    </reaction>
</comment>
<feature type="binding site" evidence="5">
    <location>
        <position position="216"/>
    </location>
    <ligand>
        <name>3-dehydroquinate</name>
        <dbReference type="ChEBI" id="CHEBI:32364"/>
    </ligand>
</feature>
<proteinExistence type="inferred from homology"/>
<dbReference type="InterPro" id="IPR001381">
    <property type="entry name" value="DHquinase_I"/>
</dbReference>
<dbReference type="NCBIfam" id="TIGR01093">
    <property type="entry name" value="aroD"/>
    <property type="match status" value="1"/>
</dbReference>
<evidence type="ECO:0000256" key="5">
    <source>
        <dbReference type="HAMAP-Rule" id="MF_00214"/>
    </source>
</evidence>
<comment type="caution">
    <text evidence="6">The sequence shown here is derived from an EMBL/GenBank/DDBJ whole genome shotgun (WGS) entry which is preliminary data.</text>
</comment>
<accession>A0A0R2F4E7</accession>
<dbReference type="InterPro" id="IPR050146">
    <property type="entry name" value="Type-I_3-dehydroquinase"/>
</dbReference>
<dbReference type="GO" id="GO:0009073">
    <property type="term" value="P:aromatic amino acid family biosynthetic process"/>
    <property type="evidence" value="ECO:0007669"/>
    <property type="project" value="UniProtKB-KW"/>
</dbReference>
<keyword evidence="5" id="KW-0028">Amino-acid biosynthesis</keyword>
<feature type="binding site" evidence="5">
    <location>
        <position position="63"/>
    </location>
    <ligand>
        <name>3-dehydroquinate</name>
        <dbReference type="ChEBI" id="CHEBI:32364"/>
    </ligand>
</feature>
<dbReference type="SUPFAM" id="SSF51569">
    <property type="entry name" value="Aldolase"/>
    <property type="match status" value="1"/>
</dbReference>
<sequence>MPITGTDVNQVIGQAGEIVSSSADLAEWRLDYFNGLEETAGLIATTNRLTEILGDLPLIITLRDRTQGGKRQISDSDYQQLYTAILRNTNVAAIDLEWQRDATLLSQLIDLAHGQQVRTIISCHNYDQAPTEAEMVDQLTQMALLGGNLLELAITPTNANDVLGLMNAAHDASQRVEQPIIATAMGPLGTVTRVAGQTFNSALTFATIRSETAPGQLSVDQTRTILDVLAH</sequence>
<dbReference type="GO" id="GO:0003855">
    <property type="term" value="F:3-dehydroquinate dehydratase activity"/>
    <property type="evidence" value="ECO:0007669"/>
    <property type="project" value="UniProtKB-UniRule"/>
</dbReference>
<evidence type="ECO:0000256" key="4">
    <source>
        <dbReference type="ARBA" id="ARBA00023270"/>
    </source>
</evidence>
<name>A0A0R2F4E7_9LACO</name>
<feature type="binding site" evidence="5">
    <location>
        <begin position="27"/>
        <end position="29"/>
    </location>
    <ligand>
        <name>3-dehydroquinate</name>
        <dbReference type="ChEBI" id="CHEBI:32364"/>
    </ligand>
</feature>
<evidence type="ECO:0000313" key="6">
    <source>
        <dbReference type="EMBL" id="KRN19316.1"/>
    </source>
</evidence>
<dbReference type="InterPro" id="IPR013785">
    <property type="entry name" value="Aldolase_TIM"/>
</dbReference>